<gene>
    <name evidence="3" type="ORF">N7509_012318</name>
</gene>
<feature type="signal peptide" evidence="2">
    <location>
        <begin position="1"/>
        <end position="26"/>
    </location>
</feature>
<dbReference type="Proteomes" id="UP001147747">
    <property type="component" value="Unassembled WGS sequence"/>
</dbReference>
<keyword evidence="4" id="KW-1185">Reference proteome</keyword>
<protein>
    <submittedName>
        <fullName evidence="3">Uncharacterized protein</fullName>
    </submittedName>
</protein>
<organism evidence="3 4">
    <name type="scientific">Penicillium cosmopolitanum</name>
    <dbReference type="NCBI Taxonomy" id="1131564"/>
    <lineage>
        <taxon>Eukaryota</taxon>
        <taxon>Fungi</taxon>
        <taxon>Dikarya</taxon>
        <taxon>Ascomycota</taxon>
        <taxon>Pezizomycotina</taxon>
        <taxon>Eurotiomycetes</taxon>
        <taxon>Eurotiomycetidae</taxon>
        <taxon>Eurotiales</taxon>
        <taxon>Aspergillaceae</taxon>
        <taxon>Penicillium</taxon>
    </lineage>
</organism>
<evidence type="ECO:0000256" key="2">
    <source>
        <dbReference type="SAM" id="SignalP"/>
    </source>
</evidence>
<reference evidence="3" key="2">
    <citation type="journal article" date="2023" name="IMA Fungus">
        <title>Comparative genomic study of the Penicillium genus elucidates a diverse pangenome and 15 lateral gene transfer events.</title>
        <authorList>
            <person name="Petersen C."/>
            <person name="Sorensen T."/>
            <person name="Nielsen M.R."/>
            <person name="Sondergaard T.E."/>
            <person name="Sorensen J.L."/>
            <person name="Fitzpatrick D.A."/>
            <person name="Frisvad J.C."/>
            <person name="Nielsen K.L."/>
        </authorList>
    </citation>
    <scope>NUCLEOTIDE SEQUENCE</scope>
    <source>
        <strain evidence="3">IBT 29677</strain>
    </source>
</reference>
<reference evidence="3" key="1">
    <citation type="submission" date="2022-12" db="EMBL/GenBank/DDBJ databases">
        <authorList>
            <person name="Petersen C."/>
        </authorList>
    </citation>
    <scope>NUCLEOTIDE SEQUENCE</scope>
    <source>
        <strain evidence="3">IBT 29677</strain>
    </source>
</reference>
<accession>A0A9W9SK47</accession>
<proteinExistence type="predicted"/>
<name>A0A9W9SK47_9EURO</name>
<evidence type="ECO:0000313" key="3">
    <source>
        <dbReference type="EMBL" id="KAJ5379199.1"/>
    </source>
</evidence>
<dbReference type="RefSeq" id="XP_056482985.1">
    <property type="nucleotide sequence ID" value="XM_056636955.1"/>
</dbReference>
<keyword evidence="2" id="KW-0732">Signal</keyword>
<dbReference type="GeneID" id="81375935"/>
<feature type="chain" id="PRO_5040990214" evidence="2">
    <location>
        <begin position="27"/>
        <end position="167"/>
    </location>
</feature>
<comment type="caution">
    <text evidence="3">The sequence shown here is derived from an EMBL/GenBank/DDBJ whole genome shotgun (WGS) entry which is preliminary data.</text>
</comment>
<feature type="region of interest" description="Disordered" evidence="1">
    <location>
        <begin position="65"/>
        <end position="91"/>
    </location>
</feature>
<evidence type="ECO:0000256" key="1">
    <source>
        <dbReference type="SAM" id="MobiDB-lite"/>
    </source>
</evidence>
<dbReference type="OrthoDB" id="4342229at2759"/>
<dbReference type="AlphaFoldDB" id="A0A9W9SK47"/>
<evidence type="ECO:0000313" key="4">
    <source>
        <dbReference type="Proteomes" id="UP001147747"/>
    </source>
</evidence>
<sequence>MSFLMPRIPKIAMIILGLSAVASVYAQPIREAEGTRVLEPRDPRIIPDTESYLVNILDSLGFGNPKADTSASATPTPTPTPTPTMAAEQDQPVNSVATPSTTGQGATFTTVIHNGNDRPVENVQIGSGWDGRKELRASDLPVIFDALYKDMESRFRNMVDSSDELGL</sequence>
<dbReference type="EMBL" id="JAPZBU010000011">
    <property type="protein sequence ID" value="KAJ5379199.1"/>
    <property type="molecule type" value="Genomic_DNA"/>
</dbReference>